<evidence type="ECO:0008006" key="3">
    <source>
        <dbReference type="Google" id="ProtNLM"/>
    </source>
</evidence>
<comment type="caution">
    <text evidence="1">The sequence shown here is derived from an EMBL/GenBank/DDBJ whole genome shotgun (WGS) entry which is preliminary data.</text>
</comment>
<accession>A0A512JRN5</accession>
<keyword evidence="2" id="KW-1185">Reference proteome</keyword>
<proteinExistence type="predicted"/>
<dbReference type="OrthoDB" id="8347948at2"/>
<evidence type="ECO:0000313" key="2">
    <source>
        <dbReference type="Proteomes" id="UP000321750"/>
    </source>
</evidence>
<protein>
    <recommendedName>
        <fullName evidence="3">DUF3644 domain-containing protein</fullName>
    </recommendedName>
</protein>
<sequence length="337" mass="38479">MQASAMLFFLASVLEQLDLALEHVSKRDIHNARFGLMLTDNALELIFHQIAKNKASELKAYSYRQENYRHQKALDKALGRNFDEKVKLAKLENHLADPVAQTIKIMHGFRNELYHVGIQHEAILPNLALFYFEVACNFLRTFRISGFYWSSSMVIPERAKKYLNATRFSPAAPEDFENAFTFLACNSGHDADETIAAFADHIESIIEEQDTYIDIIARGVYVGQEKTRDEAIIDCQSWSIAFSDEGKAFLTNNDWSGSVLSAVQFITKNYELKYRSDPIPSWERQVARLRAQKDPHAALMHYHSFVTETADLREWVSESAGQAEAEIDAAIDRMRGK</sequence>
<gene>
    <name evidence="1" type="ORF">MGN01_43880</name>
</gene>
<dbReference type="EMBL" id="BJZV01000046">
    <property type="protein sequence ID" value="GEP12543.1"/>
    <property type="molecule type" value="Genomic_DNA"/>
</dbReference>
<evidence type="ECO:0000313" key="1">
    <source>
        <dbReference type="EMBL" id="GEP12543.1"/>
    </source>
</evidence>
<dbReference type="Proteomes" id="UP000321750">
    <property type="component" value="Unassembled WGS sequence"/>
</dbReference>
<dbReference type="RefSeq" id="WP_147048898.1">
    <property type="nucleotide sequence ID" value="NZ_BJZV01000046.1"/>
</dbReference>
<dbReference type="AlphaFoldDB" id="A0A512JRN5"/>
<reference evidence="1 2" key="1">
    <citation type="submission" date="2019-07" db="EMBL/GenBank/DDBJ databases">
        <title>Whole genome shotgun sequence of Methylobacterium gnaphalii NBRC 107716.</title>
        <authorList>
            <person name="Hosoyama A."/>
            <person name="Uohara A."/>
            <person name="Ohji S."/>
            <person name="Ichikawa N."/>
        </authorList>
    </citation>
    <scope>NUCLEOTIDE SEQUENCE [LARGE SCALE GENOMIC DNA]</scope>
    <source>
        <strain evidence="1 2">NBRC 107716</strain>
    </source>
</reference>
<organism evidence="1 2">
    <name type="scientific">Methylobacterium gnaphalii</name>
    <dbReference type="NCBI Taxonomy" id="1010610"/>
    <lineage>
        <taxon>Bacteria</taxon>
        <taxon>Pseudomonadati</taxon>
        <taxon>Pseudomonadota</taxon>
        <taxon>Alphaproteobacteria</taxon>
        <taxon>Hyphomicrobiales</taxon>
        <taxon>Methylobacteriaceae</taxon>
        <taxon>Methylobacterium</taxon>
    </lineage>
</organism>
<name>A0A512JRN5_9HYPH</name>